<accession>A0A699L993</accession>
<protein>
    <submittedName>
        <fullName evidence="2">Uncharacterized protein</fullName>
    </submittedName>
</protein>
<keyword evidence="1" id="KW-0732">Signal</keyword>
<dbReference type="CDD" id="cd14744">
    <property type="entry name" value="PAAR_CT_2"/>
    <property type="match status" value="1"/>
</dbReference>
<proteinExistence type="predicted"/>
<feature type="non-terminal residue" evidence="2">
    <location>
        <position position="414"/>
    </location>
</feature>
<evidence type="ECO:0000256" key="1">
    <source>
        <dbReference type="SAM" id="SignalP"/>
    </source>
</evidence>
<feature type="chain" id="PRO_5025665763" evidence="1">
    <location>
        <begin position="24"/>
        <end position="414"/>
    </location>
</feature>
<reference evidence="2" key="1">
    <citation type="journal article" date="2019" name="Sci. Rep.">
        <title>Draft genome of Tanacetum cinerariifolium, the natural source of mosquito coil.</title>
        <authorList>
            <person name="Yamashiro T."/>
            <person name="Shiraishi A."/>
            <person name="Satake H."/>
            <person name="Nakayama K."/>
        </authorList>
    </citation>
    <scope>NUCLEOTIDE SEQUENCE</scope>
</reference>
<name>A0A699L993_TANCI</name>
<dbReference type="Pfam" id="PF05488">
    <property type="entry name" value="PAAR_motif"/>
    <property type="match status" value="1"/>
</dbReference>
<dbReference type="InterPro" id="IPR008727">
    <property type="entry name" value="PAAR_motif"/>
</dbReference>
<dbReference type="EMBL" id="BKCJ010601043">
    <property type="protein sequence ID" value="GFB31952.1"/>
    <property type="molecule type" value="Genomic_DNA"/>
</dbReference>
<sequence length="414" mass="44572">MNQIASNVRALLIALTLVSTLSGCALDYEVHPDPDGEHVTVTIKVSEGLVPPPMAVGYRSTICQNVYEGPDVFGNIRLQTVAFKRRGEGNAYDANFAVDGGGLCRWRAAYVSFGVHVQSPERIGEGAVVGTGGDVLVLFQPHNPDVPPKWLKNVAGTDLDIKNDYYPWLRDVLKKDYVKRVNLVGEVVPYPTYFAPQARNINFEAVLHANDVVTSKEPQFKETGGFVLLGDKTTHGGAVVSASSTHITQGKAVALVGDLVMCPVPGHGVNPIIEGCADWLEDGRALVVDGCHSLCGCQVLNVWAFSASPLAVAILALAARMHAYGVALEEYTLLQERTRLAQVAWTQWGQRYMAVMAALVLLPEPVSAVALMKPAQTPIPQSGKTRRIARLPKSKKGRAMAGLVQLMDSLSAVL</sequence>
<gene>
    <name evidence="2" type="ORF">Tci_703923</name>
</gene>
<dbReference type="AlphaFoldDB" id="A0A699L993"/>
<comment type="caution">
    <text evidence="2">The sequence shown here is derived from an EMBL/GenBank/DDBJ whole genome shotgun (WGS) entry which is preliminary data.</text>
</comment>
<feature type="signal peptide" evidence="1">
    <location>
        <begin position="1"/>
        <end position="23"/>
    </location>
</feature>
<evidence type="ECO:0000313" key="2">
    <source>
        <dbReference type="EMBL" id="GFB31952.1"/>
    </source>
</evidence>
<dbReference type="Gene3D" id="2.60.200.60">
    <property type="match status" value="1"/>
</dbReference>
<organism evidence="2">
    <name type="scientific">Tanacetum cinerariifolium</name>
    <name type="common">Dalmatian daisy</name>
    <name type="synonym">Chrysanthemum cinerariifolium</name>
    <dbReference type="NCBI Taxonomy" id="118510"/>
    <lineage>
        <taxon>Eukaryota</taxon>
        <taxon>Viridiplantae</taxon>
        <taxon>Streptophyta</taxon>
        <taxon>Embryophyta</taxon>
        <taxon>Tracheophyta</taxon>
        <taxon>Spermatophyta</taxon>
        <taxon>Magnoliopsida</taxon>
        <taxon>eudicotyledons</taxon>
        <taxon>Gunneridae</taxon>
        <taxon>Pentapetalae</taxon>
        <taxon>asterids</taxon>
        <taxon>campanulids</taxon>
        <taxon>Asterales</taxon>
        <taxon>Asteraceae</taxon>
        <taxon>Asteroideae</taxon>
        <taxon>Anthemideae</taxon>
        <taxon>Anthemidinae</taxon>
        <taxon>Tanacetum</taxon>
    </lineage>
</organism>